<feature type="non-terminal residue" evidence="1">
    <location>
        <position position="1"/>
    </location>
</feature>
<protein>
    <submittedName>
        <fullName evidence="1">Uncharacterized protein</fullName>
    </submittedName>
</protein>
<name>A0ACB7FR13_9ASCO</name>
<accession>A0ACB7FR13</accession>
<dbReference type="Proteomes" id="UP000742417">
    <property type="component" value="Unassembled WGS sequence"/>
</dbReference>
<keyword evidence="2" id="KW-1185">Reference proteome</keyword>
<sequence length="462" mass="53823">MIVTPPRYFGDGDCGYCKDSKKQDHYALESQMGSNLPRQSVTIGSSIWQMSCKEYDELINTGFRRSGTFLYKTDLLRSCCRLYTIRTKLEMCKLTKEHRKVVNRFIKEICPELPQPKKNTFDLNRLYEAQLQSKRFKTRFEPSKFSKEKFELYKKYQVSVHNDDPDDVTESSFKRFLCDTPFPDDEVDGDKDQFEGLELKNWGESTKPRVGPTHELYFLDGKLIAISILDFLPSGVSSIYFIWDPDYAHLSLGTLSGLKEMQMCDKLNYSWYYLGYYIEDCVKMKYKLKFGGELLDLCNEVYFPLEIVDPYIKNGRLFVIGEKDDEYDSELEIESLGAPLDYKDSDFYEKKLVNIAEDIYGDEKVEADAKKAKQILKVKYQIDLKDSQKRLPNVVPGMIPLWQILEWFDMGTIDEEFVVEIFMGEKMFEYSLGELNGEGRAIVVDCIRAFGLEKVQEMVITL</sequence>
<evidence type="ECO:0000313" key="2">
    <source>
        <dbReference type="Proteomes" id="UP000742417"/>
    </source>
</evidence>
<dbReference type="EMBL" id="JAENJO010000002">
    <property type="protein sequence ID" value="KAG8203687.1"/>
    <property type="molecule type" value="Genomic_DNA"/>
</dbReference>
<organism evidence="1 2">
    <name type="scientific">Candida africana</name>
    <dbReference type="NCBI Taxonomy" id="241526"/>
    <lineage>
        <taxon>Eukaryota</taxon>
        <taxon>Fungi</taxon>
        <taxon>Dikarya</taxon>
        <taxon>Ascomycota</taxon>
        <taxon>Saccharomycotina</taxon>
        <taxon>Pichiomycetes</taxon>
        <taxon>Debaryomycetaceae</taxon>
        <taxon>Candida/Lodderomyces clade</taxon>
        <taxon>Candida</taxon>
    </lineage>
</organism>
<reference evidence="1" key="1">
    <citation type="submission" date="2020-12" db="EMBL/GenBank/DDBJ databases">
        <title>Draft Genome of Candida africana.</title>
        <authorList>
            <person name="Ayanbimpe G.M."/>
            <person name="Enweani I.B."/>
            <person name="Aguiyi J.C."/>
            <person name="Nnadi U.P."/>
            <person name="Izam Y."/>
            <person name="Ubani A."/>
            <person name="Ngene A.C."/>
        </authorList>
    </citation>
    <scope>NUCLEOTIDE SEQUENCE</scope>
    <source>
        <strain evidence="1">CEC4854</strain>
    </source>
</reference>
<comment type="caution">
    <text evidence="1">The sequence shown here is derived from an EMBL/GenBank/DDBJ whole genome shotgun (WGS) entry which is preliminary data.</text>
</comment>
<gene>
    <name evidence="1" type="ORF">GWM34_00831</name>
</gene>
<evidence type="ECO:0000313" key="1">
    <source>
        <dbReference type="EMBL" id="KAG8203687.1"/>
    </source>
</evidence>
<proteinExistence type="predicted"/>